<evidence type="ECO:0000313" key="4">
    <source>
        <dbReference type="EMBL" id="CUN56924.1"/>
    </source>
</evidence>
<keyword evidence="2" id="KW-0184">Conjugation</keyword>
<accession>A0A173XZ48</accession>
<gene>
    <name evidence="4" type="primary">mobA_1</name>
    <name evidence="4" type="ORF">ERS852411_00113</name>
</gene>
<dbReference type="AlphaFoldDB" id="A0A173XZ48"/>
<comment type="similarity">
    <text evidence="1">Belongs to the MobA/MobL family.</text>
</comment>
<proteinExistence type="inferred from homology"/>
<keyword evidence="4" id="KW-0808">Transferase</keyword>
<feature type="domain" description="MobA/MobL protein" evidence="3">
    <location>
        <begin position="2"/>
        <end position="227"/>
    </location>
</feature>
<sequence length="472" mass="54704">MAAAAYRAGEKLHSTYYGEDSDYTRKGGVICSEILLPSHAPSEYADRETLWNAVEKAERGKKAQLAYSFDIALQNEFSMQENIDLARQFLLDNFVNRGMVADFAVHQPDKEDGGISNPHFHVMCPIRPIEPDGRWGNKQRREYVLDEHGERVLDEAGNYVFNAVPTTDWGKPETLEAWRQSWAELCNAMFAEKNLDCRIDHRSFARQGVDQIPTQHGGPTVRAMEAKGIRTDKGNLNRFIRKTNALLREAKEKITALISWLKDVKAELAKPQPPMLNDLLALHCSIRNKSAYSNKAKNANLQRYAEAFNFLQSKNLYTVDDLETTLHSMQDKIDTLKKSASAKQSRIKEVNELLRMVDYYKSGKPAADKLKSIRFEKSRQKYKAEHDDELRTFYMAERKLKSYFKDGKLPITAWRREREQLKQEYRDIQTEFSPLHADAKKLWAIHYNIYEVQHEQERQNAATRQKKQEIEH</sequence>
<dbReference type="GO" id="GO:0016740">
    <property type="term" value="F:transferase activity"/>
    <property type="evidence" value="ECO:0007669"/>
    <property type="project" value="UniProtKB-KW"/>
</dbReference>
<evidence type="ECO:0000256" key="2">
    <source>
        <dbReference type="ARBA" id="ARBA00022971"/>
    </source>
</evidence>
<dbReference type="Proteomes" id="UP000095746">
    <property type="component" value="Unassembled WGS sequence"/>
</dbReference>
<evidence type="ECO:0000313" key="5">
    <source>
        <dbReference type="Proteomes" id="UP000095746"/>
    </source>
</evidence>
<dbReference type="InterPro" id="IPR005053">
    <property type="entry name" value="MobA_MobL"/>
</dbReference>
<reference evidence="4 5" key="1">
    <citation type="submission" date="2015-09" db="EMBL/GenBank/DDBJ databases">
        <authorList>
            <consortium name="Pathogen Informatics"/>
        </authorList>
    </citation>
    <scope>NUCLEOTIDE SEQUENCE [LARGE SCALE GENOMIC DNA]</scope>
    <source>
        <strain evidence="4 5">2789STDY5608854</strain>
    </source>
</reference>
<dbReference type="Pfam" id="PF03389">
    <property type="entry name" value="MobA_MobL"/>
    <property type="match status" value="1"/>
</dbReference>
<organism evidence="4 5">
    <name type="scientific">Flavonifractor plautii</name>
    <name type="common">Fusobacterium plautii</name>
    <dbReference type="NCBI Taxonomy" id="292800"/>
    <lineage>
        <taxon>Bacteria</taxon>
        <taxon>Bacillati</taxon>
        <taxon>Bacillota</taxon>
        <taxon>Clostridia</taxon>
        <taxon>Eubacteriales</taxon>
        <taxon>Oscillospiraceae</taxon>
        <taxon>Flavonifractor</taxon>
    </lineage>
</organism>
<evidence type="ECO:0000256" key="1">
    <source>
        <dbReference type="ARBA" id="ARBA00010873"/>
    </source>
</evidence>
<dbReference type="Gene3D" id="3.30.930.30">
    <property type="match status" value="1"/>
</dbReference>
<protein>
    <submittedName>
        <fullName evidence="4">DNA strand transferase</fullName>
    </submittedName>
</protein>
<name>A0A173XZ48_FLAPL</name>
<dbReference type="NCBIfam" id="NF041496">
    <property type="entry name" value="MobQ"/>
    <property type="match status" value="1"/>
</dbReference>
<evidence type="ECO:0000259" key="3">
    <source>
        <dbReference type="Pfam" id="PF03389"/>
    </source>
</evidence>
<dbReference type="EMBL" id="CYZT01000003">
    <property type="protein sequence ID" value="CUN56924.1"/>
    <property type="molecule type" value="Genomic_DNA"/>
</dbReference>